<comment type="caution">
    <text evidence="6">The sequence shown here is derived from an EMBL/GenBank/DDBJ whole genome shotgun (WGS) entry which is preliminary data.</text>
</comment>
<dbReference type="AlphaFoldDB" id="A0A177EC33"/>
<dbReference type="GO" id="GO:0005829">
    <property type="term" value="C:cytosol"/>
    <property type="evidence" value="ECO:0007669"/>
    <property type="project" value="TreeGrafter"/>
</dbReference>
<dbReference type="GO" id="GO:0061692">
    <property type="term" value="P:cellular detoxification of hydrogen peroxide"/>
    <property type="evidence" value="ECO:0007669"/>
    <property type="project" value="EnsemblFungi"/>
</dbReference>
<feature type="domain" description="Thioredoxin" evidence="5">
    <location>
        <begin position="2"/>
        <end position="157"/>
    </location>
</feature>
<gene>
    <name evidence="6" type="ORF">NEDG_00630</name>
</gene>
<evidence type="ECO:0000313" key="7">
    <source>
        <dbReference type="Proteomes" id="UP000185944"/>
    </source>
</evidence>
<dbReference type="EMBL" id="LTDL01000040">
    <property type="protein sequence ID" value="OAG29497.1"/>
    <property type="molecule type" value="Genomic_DNA"/>
</dbReference>
<dbReference type="VEuPathDB" id="MicrosporidiaDB:NEDG_00630"/>
<dbReference type="GO" id="GO:1900745">
    <property type="term" value="P:positive regulation of p38MAPK cascade"/>
    <property type="evidence" value="ECO:0007669"/>
    <property type="project" value="EnsemblFungi"/>
</dbReference>
<organism evidence="6 7">
    <name type="scientific">Nematocida displodere</name>
    <dbReference type="NCBI Taxonomy" id="1805483"/>
    <lineage>
        <taxon>Eukaryota</taxon>
        <taxon>Fungi</taxon>
        <taxon>Fungi incertae sedis</taxon>
        <taxon>Microsporidia</taxon>
        <taxon>Nematocida</taxon>
    </lineage>
</organism>
<comment type="function">
    <text evidence="3">Thiol-specific peroxidase that catalyzes the reduction of hydrogen peroxide and organic hydroperoxides to water and alcohols, respectively.</text>
</comment>
<evidence type="ECO:0000259" key="5">
    <source>
        <dbReference type="PROSITE" id="PS51352"/>
    </source>
</evidence>
<dbReference type="SUPFAM" id="SSF52833">
    <property type="entry name" value="Thioredoxin-like"/>
    <property type="match status" value="1"/>
</dbReference>
<dbReference type="GO" id="GO:0045454">
    <property type="term" value="P:cell redox homeostasis"/>
    <property type="evidence" value="ECO:0007669"/>
    <property type="project" value="EnsemblFungi"/>
</dbReference>
<dbReference type="Pfam" id="PF00578">
    <property type="entry name" value="AhpC-TSA"/>
    <property type="match status" value="1"/>
</dbReference>
<dbReference type="GO" id="GO:0045944">
    <property type="term" value="P:positive regulation of transcription by RNA polymerase II"/>
    <property type="evidence" value="ECO:0007669"/>
    <property type="project" value="EnsemblFungi"/>
</dbReference>
<dbReference type="Proteomes" id="UP000185944">
    <property type="component" value="Unassembled WGS sequence"/>
</dbReference>
<dbReference type="GeneID" id="93646980"/>
<dbReference type="PANTHER" id="PTHR10681:SF128">
    <property type="entry name" value="THIOREDOXIN-DEPENDENT PEROXIDE REDUCTASE, MITOCHONDRIAL"/>
    <property type="match status" value="1"/>
</dbReference>
<keyword evidence="2 3" id="KW-0560">Oxidoreductase</keyword>
<proteinExistence type="inferred from homology"/>
<comment type="similarity">
    <text evidence="1">Belongs to the peroxiredoxin family. AhpC/Prx1 subfamily.</text>
</comment>
<dbReference type="CDD" id="cd03015">
    <property type="entry name" value="PRX_Typ2cys"/>
    <property type="match status" value="1"/>
</dbReference>
<feature type="active site" description="Cysteine sulfenic acid (-SOH) intermediate; for peroxidase activity" evidence="4">
    <location>
        <position position="47"/>
    </location>
</feature>
<dbReference type="GO" id="GO:0051082">
    <property type="term" value="F:unfolded protein binding"/>
    <property type="evidence" value="ECO:0007669"/>
    <property type="project" value="EnsemblFungi"/>
</dbReference>
<dbReference type="Gene3D" id="3.40.30.10">
    <property type="entry name" value="Glutaredoxin"/>
    <property type="match status" value="1"/>
</dbReference>
<keyword evidence="3" id="KW-0049">Antioxidant</keyword>
<dbReference type="GO" id="GO:0008379">
    <property type="term" value="F:thioredoxin peroxidase activity"/>
    <property type="evidence" value="ECO:0007669"/>
    <property type="project" value="EnsemblFungi"/>
</dbReference>
<dbReference type="PROSITE" id="PS51352">
    <property type="entry name" value="THIOREDOXIN_2"/>
    <property type="match status" value="1"/>
</dbReference>
<keyword evidence="3" id="KW-0676">Redox-active center</keyword>
<dbReference type="InterPro" id="IPR036249">
    <property type="entry name" value="Thioredoxin-like_sf"/>
</dbReference>
<dbReference type="PANTHER" id="PTHR10681">
    <property type="entry name" value="THIOREDOXIN PEROXIDASE"/>
    <property type="match status" value="1"/>
</dbReference>
<evidence type="ECO:0000256" key="3">
    <source>
        <dbReference type="PIRNR" id="PIRNR000239"/>
    </source>
</evidence>
<evidence type="ECO:0000313" key="6">
    <source>
        <dbReference type="EMBL" id="OAG29497.1"/>
    </source>
</evidence>
<dbReference type="InterPro" id="IPR024706">
    <property type="entry name" value="Peroxiredoxin_AhpC-typ"/>
</dbReference>
<accession>A0A177EC33</accession>
<evidence type="ECO:0000256" key="1">
    <source>
        <dbReference type="ARBA" id="ARBA00009796"/>
    </source>
</evidence>
<dbReference type="PIRSF" id="PIRSF000239">
    <property type="entry name" value="AHPC"/>
    <property type="match status" value="1"/>
</dbReference>
<dbReference type="InterPro" id="IPR013766">
    <property type="entry name" value="Thioredoxin_domain"/>
</dbReference>
<dbReference type="InterPro" id="IPR050217">
    <property type="entry name" value="Peroxiredoxin"/>
</dbReference>
<evidence type="ECO:0000256" key="4">
    <source>
        <dbReference type="PIRSR" id="PIRSR000239-1"/>
    </source>
</evidence>
<dbReference type="GO" id="GO:0000122">
    <property type="term" value="P:negative regulation of transcription by RNA polymerase II"/>
    <property type="evidence" value="ECO:0007669"/>
    <property type="project" value="EnsemblFungi"/>
</dbReference>
<dbReference type="RefSeq" id="XP_067544145.1">
    <property type="nucleotide sequence ID" value="XM_067688048.1"/>
</dbReference>
<reference evidence="6 7" key="1">
    <citation type="submission" date="2016-02" db="EMBL/GenBank/DDBJ databases">
        <title>Discovery of a natural microsporidian pathogen with a broad tissue tropism in Caenorhabditis elegans.</title>
        <authorList>
            <person name="Luallen R.J."/>
            <person name="Reinke A.W."/>
            <person name="Tong L."/>
            <person name="Botts M.R."/>
            <person name="Felix M.-A."/>
            <person name="Troemel E.R."/>
        </authorList>
    </citation>
    <scope>NUCLEOTIDE SEQUENCE [LARGE SCALE GENOMIC DNA]</scope>
    <source>
        <strain evidence="6 7">JUm2807</strain>
    </source>
</reference>
<keyword evidence="3" id="KW-0575">Peroxidase</keyword>
<evidence type="ECO:0000256" key="2">
    <source>
        <dbReference type="ARBA" id="ARBA00023002"/>
    </source>
</evidence>
<keyword evidence="7" id="KW-1185">Reference proteome</keyword>
<dbReference type="GO" id="GO:0042744">
    <property type="term" value="P:hydrogen peroxide catabolic process"/>
    <property type="evidence" value="ECO:0007669"/>
    <property type="project" value="EnsemblFungi"/>
</dbReference>
<dbReference type="InterPro" id="IPR000866">
    <property type="entry name" value="AhpC/TSA"/>
</dbReference>
<protein>
    <submittedName>
        <fullName evidence="6">Peroxiredoxin (Alkyl hydroperoxide reductase subunit C)</fullName>
    </submittedName>
</protein>
<dbReference type="STRING" id="1805483.A0A177EC33"/>
<name>A0A177EC33_9MICR</name>
<sequence>MTLIGQSIGEFKLQAYVDGKIVEIDLSAYGKKTVVLVFYPLDFTFVCPTEIIGFSKCRKSFEEEGTDILLISCDSVYSHKAWAEMKNGGIFENTLPLLSDKSGQLSRHLGIYLEEEGFSHRATIIAQDGVVVYEVIHADPIGRSSRETLRVVKALKFNQKNGAVCPFEWDGQ</sequence>
<dbReference type="OrthoDB" id="185659at2759"/>